<dbReference type="EMBL" id="JACRUL010000002">
    <property type="protein sequence ID" value="MBC5843108.1"/>
    <property type="molecule type" value="Genomic_DNA"/>
</dbReference>
<name>A0A923MVQ1_9FLAO</name>
<feature type="domain" description="Glycosyltransferase 2-like" evidence="2">
    <location>
        <begin position="7"/>
        <end position="144"/>
    </location>
</feature>
<proteinExistence type="inferred from homology"/>
<evidence type="ECO:0000313" key="3">
    <source>
        <dbReference type="EMBL" id="MBC5843108.1"/>
    </source>
</evidence>
<gene>
    <name evidence="3" type="ORF">H8R25_01455</name>
</gene>
<evidence type="ECO:0000256" key="1">
    <source>
        <dbReference type="ARBA" id="ARBA00038494"/>
    </source>
</evidence>
<reference evidence="3 4" key="1">
    <citation type="submission" date="2020-08" db="EMBL/GenBank/DDBJ databases">
        <title>Description of novel Flavobacterium F-392 isolate.</title>
        <authorList>
            <person name="Saticioglu I.B."/>
            <person name="Duman M."/>
            <person name="Altun S."/>
        </authorList>
    </citation>
    <scope>NUCLEOTIDE SEQUENCE [LARGE SCALE GENOMIC DNA]</scope>
    <source>
        <strain evidence="3 4">F-392</strain>
    </source>
</reference>
<keyword evidence="4" id="KW-1185">Reference proteome</keyword>
<dbReference type="InterPro" id="IPR029044">
    <property type="entry name" value="Nucleotide-diphossugar_trans"/>
</dbReference>
<dbReference type="RefSeq" id="WP_187016808.1">
    <property type="nucleotide sequence ID" value="NZ_JACRUK010000002.1"/>
</dbReference>
<protein>
    <submittedName>
        <fullName evidence="3">Glycosyltransferase family 2 protein</fullName>
    </submittedName>
</protein>
<dbReference type="InterPro" id="IPR001173">
    <property type="entry name" value="Glyco_trans_2-like"/>
</dbReference>
<sequence length="249" mass="29264">MKTTKISAAILTFNSEKNIENVLKKLYWCDEIIILDSFSTDETITICKKYTSLIFENKFEGFGPQKKLLISKCKNNWVISVDSDEVLNDELISNILKLTNDDFENNDGFLINIKHIFLNKQFKGKESKSWTLRLFNKKKGNVNSNIVHESITVQGNISKVKGAILHYTVSELKDAIYKMDFYSRLKAEEYYKNNKKCTWIKLYITLPFTFFREYILHRNFMNGYQGYLWSSLVAQGSALKYYYLKELYN</sequence>
<dbReference type="PANTHER" id="PTHR43630">
    <property type="entry name" value="POLY-BETA-1,6-N-ACETYL-D-GLUCOSAMINE SYNTHASE"/>
    <property type="match status" value="1"/>
</dbReference>
<dbReference type="PANTHER" id="PTHR43630:SF2">
    <property type="entry name" value="GLYCOSYLTRANSFERASE"/>
    <property type="match status" value="1"/>
</dbReference>
<dbReference type="AlphaFoldDB" id="A0A923MVQ1"/>
<comment type="caution">
    <text evidence="3">The sequence shown here is derived from an EMBL/GenBank/DDBJ whole genome shotgun (WGS) entry which is preliminary data.</text>
</comment>
<dbReference type="Gene3D" id="3.90.550.10">
    <property type="entry name" value="Spore Coat Polysaccharide Biosynthesis Protein SpsA, Chain A"/>
    <property type="match status" value="1"/>
</dbReference>
<dbReference type="Proteomes" id="UP000641454">
    <property type="component" value="Unassembled WGS sequence"/>
</dbReference>
<dbReference type="CDD" id="cd02511">
    <property type="entry name" value="Beta4Glucosyltransferase"/>
    <property type="match status" value="1"/>
</dbReference>
<evidence type="ECO:0000259" key="2">
    <source>
        <dbReference type="Pfam" id="PF00535"/>
    </source>
</evidence>
<dbReference type="SUPFAM" id="SSF53448">
    <property type="entry name" value="Nucleotide-diphospho-sugar transferases"/>
    <property type="match status" value="1"/>
</dbReference>
<dbReference type="Pfam" id="PF00535">
    <property type="entry name" value="Glycos_transf_2"/>
    <property type="match status" value="1"/>
</dbReference>
<accession>A0A923MVQ1</accession>
<comment type="similarity">
    <text evidence="1">Belongs to the glycosyltransferase 2 family. WaaE/KdtX subfamily.</text>
</comment>
<evidence type="ECO:0000313" key="4">
    <source>
        <dbReference type="Proteomes" id="UP000641454"/>
    </source>
</evidence>
<organism evidence="3 4">
    <name type="scientific">Flavobacterium muglaense</name>
    <dbReference type="NCBI Taxonomy" id="2764716"/>
    <lineage>
        <taxon>Bacteria</taxon>
        <taxon>Pseudomonadati</taxon>
        <taxon>Bacteroidota</taxon>
        <taxon>Flavobacteriia</taxon>
        <taxon>Flavobacteriales</taxon>
        <taxon>Flavobacteriaceae</taxon>
        <taxon>Flavobacterium</taxon>
    </lineage>
</organism>